<dbReference type="Gene3D" id="2.130.10.10">
    <property type="entry name" value="YVTN repeat-like/Quinoprotein amine dehydrogenase"/>
    <property type="match status" value="1"/>
</dbReference>
<sequence>MTVSVTRRRLLFSSLGIFSAGVFGWLKCRQHNSGLPVYIGCSKTIAGDYAVTAINAAGDVCYQMPLPDRGHGLAISHDKARGYVFSRRPGSFLLVFDIQSGQILDAMPPPEGKFFYGHGDTLRNHLFVVEGEQASSEGVIGVYLNEPSGRLVRQGEMTGFGVGPHELRVLDDKTLAVAVGGILTKGRKPVNLDTMQPSLVLLDIKSGHVKERYYLSDPKLSIRHLAISHAGDIVFAQQYKGETDNISPLLAIKRKGREITPLKASVEEWMRFKQYIGSVACTDSQIIATSPRGNCFGVWDLASGALVEMGALVDAAGAAGAGEHFALSSGSGRLVIKKERKSLLYQSSNVNWDNHWVML</sequence>
<protein>
    <submittedName>
        <fullName evidence="1">Protein of uncharacterized function (DUF1513)</fullName>
    </submittedName>
</protein>
<evidence type="ECO:0000313" key="1">
    <source>
        <dbReference type="EMBL" id="STO57663.1"/>
    </source>
</evidence>
<evidence type="ECO:0000313" key="2">
    <source>
        <dbReference type="Proteomes" id="UP000254512"/>
    </source>
</evidence>
<dbReference type="STRING" id="673.AL542_16230"/>
<organism evidence="1 2">
    <name type="scientific">Grimontia hollisae</name>
    <name type="common">Vibrio hollisae</name>
    <dbReference type="NCBI Taxonomy" id="673"/>
    <lineage>
        <taxon>Bacteria</taxon>
        <taxon>Pseudomonadati</taxon>
        <taxon>Pseudomonadota</taxon>
        <taxon>Gammaproteobacteria</taxon>
        <taxon>Vibrionales</taxon>
        <taxon>Vibrionaceae</taxon>
        <taxon>Grimontia</taxon>
    </lineage>
</organism>
<dbReference type="Proteomes" id="UP000254512">
    <property type="component" value="Unassembled WGS sequence"/>
</dbReference>
<dbReference type="InterPro" id="IPR008311">
    <property type="entry name" value="UCP028101"/>
</dbReference>
<dbReference type="PIRSF" id="PIRSF028101">
    <property type="entry name" value="UCP028101"/>
    <property type="match status" value="1"/>
</dbReference>
<dbReference type="InterPro" id="IPR011044">
    <property type="entry name" value="Quino_amine_DH_bsu"/>
</dbReference>
<gene>
    <name evidence="1" type="ORF">NCTC11645_02056</name>
</gene>
<dbReference type="SUPFAM" id="SSF50969">
    <property type="entry name" value="YVTN repeat-like/Quinoprotein amine dehydrogenase"/>
    <property type="match status" value="1"/>
</dbReference>
<dbReference type="RefSeq" id="WP_115659852.1">
    <property type="nucleotide sequence ID" value="NZ_JACGMI010000006.1"/>
</dbReference>
<name>A0A377HNR9_GRIHO</name>
<reference evidence="1 2" key="1">
    <citation type="submission" date="2018-06" db="EMBL/GenBank/DDBJ databases">
        <authorList>
            <consortium name="Pathogen Informatics"/>
            <person name="Doyle S."/>
        </authorList>
    </citation>
    <scope>NUCLEOTIDE SEQUENCE [LARGE SCALE GENOMIC DNA]</scope>
    <source>
        <strain evidence="1 2">NCTC11645</strain>
    </source>
</reference>
<dbReference type="AlphaFoldDB" id="A0A377HNR9"/>
<proteinExistence type="predicted"/>
<dbReference type="Pfam" id="PF07433">
    <property type="entry name" value="DUF1513"/>
    <property type="match status" value="1"/>
</dbReference>
<dbReference type="InterPro" id="IPR015943">
    <property type="entry name" value="WD40/YVTN_repeat-like_dom_sf"/>
</dbReference>
<accession>A0A377HNR9</accession>
<dbReference type="EMBL" id="UGHD01000002">
    <property type="protein sequence ID" value="STO57663.1"/>
    <property type="molecule type" value="Genomic_DNA"/>
</dbReference>